<accession>A0A8S1J6A7</accession>
<dbReference type="OrthoDB" id="343623at2759"/>
<comment type="caution">
    <text evidence="2">The sequence shown here is derived from an EMBL/GenBank/DDBJ whole genome shotgun (WGS) entry which is preliminary data.</text>
</comment>
<organism evidence="2 3">
    <name type="scientific">Ostreobium quekettii</name>
    <dbReference type="NCBI Taxonomy" id="121088"/>
    <lineage>
        <taxon>Eukaryota</taxon>
        <taxon>Viridiplantae</taxon>
        <taxon>Chlorophyta</taxon>
        <taxon>core chlorophytes</taxon>
        <taxon>Ulvophyceae</taxon>
        <taxon>TCBD clade</taxon>
        <taxon>Bryopsidales</taxon>
        <taxon>Ostreobineae</taxon>
        <taxon>Ostreobiaceae</taxon>
        <taxon>Ostreobium</taxon>
    </lineage>
</organism>
<evidence type="ECO:0000313" key="3">
    <source>
        <dbReference type="Proteomes" id="UP000708148"/>
    </source>
</evidence>
<reference evidence="2" key="1">
    <citation type="submission" date="2020-12" db="EMBL/GenBank/DDBJ databases">
        <authorList>
            <person name="Iha C."/>
        </authorList>
    </citation>
    <scope>NUCLEOTIDE SEQUENCE</scope>
</reference>
<dbReference type="EMBL" id="CAJHUC010002000">
    <property type="protein sequence ID" value="CAD7702920.1"/>
    <property type="molecule type" value="Genomic_DNA"/>
</dbReference>
<evidence type="ECO:0000256" key="1">
    <source>
        <dbReference type="SAM" id="SignalP"/>
    </source>
</evidence>
<sequence length="119" mass="13149">MVHNLREWLFVFLVLIPSLSWSQGGKEVPGSPLGGMEFANGDVGLSEDAVLSGDPQDIICHLLRRRLLDLRSAECHEMQIRPHLQGLQDRLHQLVMDTISKGQNASVLLLGERGVGKSL</sequence>
<evidence type="ECO:0000313" key="2">
    <source>
        <dbReference type="EMBL" id="CAD7702920.1"/>
    </source>
</evidence>
<dbReference type="AlphaFoldDB" id="A0A8S1J6A7"/>
<name>A0A8S1J6A7_9CHLO</name>
<feature type="signal peptide" evidence="1">
    <location>
        <begin position="1"/>
        <end position="22"/>
    </location>
</feature>
<protein>
    <submittedName>
        <fullName evidence="2">Uncharacterized protein</fullName>
    </submittedName>
</protein>
<keyword evidence="1" id="KW-0732">Signal</keyword>
<keyword evidence="3" id="KW-1185">Reference proteome</keyword>
<dbReference type="Proteomes" id="UP000708148">
    <property type="component" value="Unassembled WGS sequence"/>
</dbReference>
<feature type="non-terminal residue" evidence="2">
    <location>
        <position position="119"/>
    </location>
</feature>
<feature type="chain" id="PRO_5035750321" evidence="1">
    <location>
        <begin position="23"/>
        <end position="119"/>
    </location>
</feature>
<proteinExistence type="predicted"/>
<gene>
    <name evidence="2" type="ORF">OSTQU699_LOCUS8277</name>
</gene>